<dbReference type="CDD" id="cd00090">
    <property type="entry name" value="HTH_ARSR"/>
    <property type="match status" value="1"/>
</dbReference>
<evidence type="ECO:0000259" key="1">
    <source>
        <dbReference type="SMART" id="SM00418"/>
    </source>
</evidence>
<sequence>MVTEDTHGQQRRRLIENCQSVRVGFAMAGTNRRPATQEEARALASSIRLRILRQCLDNALTNKEIAARLQANPATVLHHVRKLVKTGFLAAEPTRPGPRGSTEIPYRATGKSWEMDIRDAGVTGGRAAMIDAFLEEIRLGDPEDAHLTRMGLRLSEEDKAELLGRLQEIFAEFKERGGTPGGVPYSLFLALHQDHSR</sequence>
<accession>A0ABV7Y4T7</accession>
<name>A0ABV7Y4T7_9ACTN</name>
<protein>
    <submittedName>
        <fullName evidence="2">ArsR/SmtB family transcription factor</fullName>
    </submittedName>
</protein>
<dbReference type="SMART" id="SM00418">
    <property type="entry name" value="HTH_ARSR"/>
    <property type="match status" value="1"/>
</dbReference>
<gene>
    <name evidence="2" type="ORF">ACFOUW_02575</name>
</gene>
<dbReference type="SUPFAM" id="SSF46785">
    <property type="entry name" value="Winged helix' DNA-binding domain"/>
    <property type="match status" value="1"/>
</dbReference>
<reference evidence="3" key="1">
    <citation type="journal article" date="2019" name="Int. J. Syst. Evol. Microbiol.">
        <title>The Global Catalogue of Microorganisms (GCM) 10K type strain sequencing project: providing services to taxonomists for standard genome sequencing and annotation.</title>
        <authorList>
            <consortium name="The Broad Institute Genomics Platform"/>
            <consortium name="The Broad Institute Genome Sequencing Center for Infectious Disease"/>
            <person name="Wu L."/>
            <person name="Ma J."/>
        </authorList>
    </citation>
    <scope>NUCLEOTIDE SEQUENCE [LARGE SCALE GENOMIC DNA]</scope>
    <source>
        <strain evidence="3">CGMCC 4.7241</strain>
    </source>
</reference>
<feature type="domain" description="HTH arsR-type" evidence="1">
    <location>
        <begin position="38"/>
        <end position="123"/>
    </location>
</feature>
<evidence type="ECO:0000313" key="3">
    <source>
        <dbReference type="Proteomes" id="UP001595699"/>
    </source>
</evidence>
<comment type="caution">
    <text evidence="2">The sequence shown here is derived from an EMBL/GenBank/DDBJ whole genome shotgun (WGS) entry which is preliminary data.</text>
</comment>
<dbReference type="InterPro" id="IPR036388">
    <property type="entry name" value="WH-like_DNA-bd_sf"/>
</dbReference>
<dbReference type="InterPro" id="IPR001845">
    <property type="entry name" value="HTH_ArsR_DNA-bd_dom"/>
</dbReference>
<dbReference type="RefSeq" id="WP_372442349.1">
    <property type="nucleotide sequence ID" value="NZ_JAFBCM010000001.1"/>
</dbReference>
<dbReference type="InterPro" id="IPR036390">
    <property type="entry name" value="WH_DNA-bd_sf"/>
</dbReference>
<dbReference type="Gene3D" id="1.10.10.10">
    <property type="entry name" value="Winged helix-like DNA-binding domain superfamily/Winged helix DNA-binding domain"/>
    <property type="match status" value="1"/>
</dbReference>
<proteinExistence type="predicted"/>
<organism evidence="2 3">
    <name type="scientific">Tenggerimyces flavus</name>
    <dbReference type="NCBI Taxonomy" id="1708749"/>
    <lineage>
        <taxon>Bacteria</taxon>
        <taxon>Bacillati</taxon>
        <taxon>Actinomycetota</taxon>
        <taxon>Actinomycetes</taxon>
        <taxon>Propionibacteriales</taxon>
        <taxon>Nocardioidaceae</taxon>
        <taxon>Tenggerimyces</taxon>
    </lineage>
</organism>
<evidence type="ECO:0000313" key="2">
    <source>
        <dbReference type="EMBL" id="MFC3759708.1"/>
    </source>
</evidence>
<dbReference type="EMBL" id="JBHRZH010000003">
    <property type="protein sequence ID" value="MFC3759708.1"/>
    <property type="molecule type" value="Genomic_DNA"/>
</dbReference>
<keyword evidence="3" id="KW-1185">Reference proteome</keyword>
<dbReference type="Pfam" id="PF12840">
    <property type="entry name" value="HTH_20"/>
    <property type="match status" value="1"/>
</dbReference>
<dbReference type="InterPro" id="IPR011991">
    <property type="entry name" value="ArsR-like_HTH"/>
</dbReference>
<dbReference type="Proteomes" id="UP001595699">
    <property type="component" value="Unassembled WGS sequence"/>
</dbReference>